<evidence type="ECO:0000256" key="1">
    <source>
        <dbReference type="SAM" id="MobiDB-lite"/>
    </source>
</evidence>
<dbReference type="AlphaFoldDB" id="A0A1A9V4A6"/>
<evidence type="ECO:0000313" key="2">
    <source>
        <dbReference type="EnsemblMetazoa" id="GAUT025378-PA"/>
    </source>
</evidence>
<organism evidence="2 3">
    <name type="scientific">Glossina austeni</name>
    <name type="common">Savannah tsetse fly</name>
    <dbReference type="NCBI Taxonomy" id="7395"/>
    <lineage>
        <taxon>Eukaryota</taxon>
        <taxon>Metazoa</taxon>
        <taxon>Ecdysozoa</taxon>
        <taxon>Arthropoda</taxon>
        <taxon>Hexapoda</taxon>
        <taxon>Insecta</taxon>
        <taxon>Pterygota</taxon>
        <taxon>Neoptera</taxon>
        <taxon>Endopterygota</taxon>
        <taxon>Diptera</taxon>
        <taxon>Brachycera</taxon>
        <taxon>Muscomorpha</taxon>
        <taxon>Hippoboscoidea</taxon>
        <taxon>Glossinidae</taxon>
        <taxon>Glossina</taxon>
    </lineage>
</organism>
<sequence length="168" mass="18590">MVLSAFYRDRECKFLLIGLALISTAVAVLLDSATQGPNPQDIATPEPEYVDFEVPEIVQQPSLRHLPTLSHKSDHLDSYDAQQIFSNSVYHSHAGYQYRSPLRRTQRRLSLSISSDANSVNTYFDGLVASGGKGEQKEVPSTNCQQSTNEVQVETKKKTLNTSNTSAV</sequence>
<feature type="region of interest" description="Disordered" evidence="1">
    <location>
        <begin position="132"/>
        <end position="168"/>
    </location>
</feature>
<evidence type="ECO:0000313" key="3">
    <source>
        <dbReference type="Proteomes" id="UP000078200"/>
    </source>
</evidence>
<feature type="compositionally biased region" description="Polar residues" evidence="1">
    <location>
        <begin position="139"/>
        <end position="152"/>
    </location>
</feature>
<proteinExistence type="predicted"/>
<dbReference type="EnsemblMetazoa" id="GAUT025378-RA">
    <property type="protein sequence ID" value="GAUT025378-PA"/>
    <property type="gene ID" value="GAUT025378"/>
</dbReference>
<reference evidence="2" key="1">
    <citation type="submission" date="2020-05" db="UniProtKB">
        <authorList>
            <consortium name="EnsemblMetazoa"/>
        </authorList>
    </citation>
    <scope>IDENTIFICATION</scope>
    <source>
        <strain evidence="2">TTRI</strain>
    </source>
</reference>
<name>A0A1A9V4A6_GLOAU</name>
<keyword evidence="3" id="KW-1185">Reference proteome</keyword>
<accession>A0A1A9V4A6</accession>
<dbReference type="Proteomes" id="UP000078200">
    <property type="component" value="Unassembled WGS sequence"/>
</dbReference>
<protein>
    <submittedName>
        <fullName evidence="2">Uncharacterized protein</fullName>
    </submittedName>
</protein>
<dbReference type="VEuPathDB" id="VectorBase:GAUT025378"/>